<proteinExistence type="predicted"/>
<feature type="domain" description="FAD dependent oxidoreductase" evidence="5">
    <location>
        <begin position="7"/>
        <end position="355"/>
    </location>
</feature>
<dbReference type="GO" id="GO:0008115">
    <property type="term" value="F:sarcosine oxidase activity"/>
    <property type="evidence" value="ECO:0007669"/>
    <property type="project" value="TreeGrafter"/>
</dbReference>
<evidence type="ECO:0000256" key="2">
    <source>
        <dbReference type="ARBA" id="ARBA00022630"/>
    </source>
</evidence>
<evidence type="ECO:0000313" key="6">
    <source>
        <dbReference type="EMBL" id="GIG19548.1"/>
    </source>
</evidence>
<name>A0A919NXR2_9CELL</name>
<dbReference type="InterPro" id="IPR006076">
    <property type="entry name" value="FAD-dep_OxRdtase"/>
</dbReference>
<keyword evidence="2" id="KW-0285">Flavoprotein</keyword>
<evidence type="ECO:0000313" key="7">
    <source>
        <dbReference type="Proteomes" id="UP000632740"/>
    </source>
</evidence>
<comment type="caution">
    <text evidence="6">The sequence shown here is derived from an EMBL/GenBank/DDBJ whole genome shotgun (WGS) entry which is preliminary data.</text>
</comment>
<accession>A0A919NXR2</accession>
<dbReference type="EMBL" id="BONK01000001">
    <property type="protein sequence ID" value="GIG19548.1"/>
    <property type="molecule type" value="Genomic_DNA"/>
</dbReference>
<keyword evidence="3" id="KW-0274">FAD</keyword>
<dbReference type="GO" id="GO:0050660">
    <property type="term" value="F:flavin adenine dinucleotide binding"/>
    <property type="evidence" value="ECO:0007669"/>
    <property type="project" value="InterPro"/>
</dbReference>
<dbReference type="PANTHER" id="PTHR10961:SF7">
    <property type="entry name" value="FAD DEPENDENT OXIDOREDUCTASE DOMAIN-CONTAINING PROTEIN"/>
    <property type="match status" value="1"/>
</dbReference>
<evidence type="ECO:0000256" key="1">
    <source>
        <dbReference type="ARBA" id="ARBA00001974"/>
    </source>
</evidence>
<dbReference type="InterPro" id="IPR045170">
    <property type="entry name" value="MTOX"/>
</dbReference>
<dbReference type="Gene3D" id="3.30.9.10">
    <property type="entry name" value="D-Amino Acid Oxidase, subunit A, domain 2"/>
    <property type="match status" value="1"/>
</dbReference>
<dbReference type="InterPro" id="IPR036188">
    <property type="entry name" value="FAD/NAD-bd_sf"/>
</dbReference>
<evidence type="ECO:0000256" key="4">
    <source>
        <dbReference type="ARBA" id="ARBA00023002"/>
    </source>
</evidence>
<dbReference type="Gene3D" id="3.50.50.60">
    <property type="entry name" value="FAD/NAD(P)-binding domain"/>
    <property type="match status" value="1"/>
</dbReference>
<evidence type="ECO:0000259" key="5">
    <source>
        <dbReference type="Pfam" id="PF01266"/>
    </source>
</evidence>
<dbReference type="AlphaFoldDB" id="A0A919NXR2"/>
<sequence length="387" mass="40742">MAQDRYDVAVVGGGATGSATAWALARSGHTVVLVEERTSLAETGFDLVRLGHADPDRTRLALLAHQWWQILEQESGAELLTLTGCVEHGPVEALRPLVETLLVSDIPFEYLTGPEAALRWPWLAFDDRVVVQPVAGVADAGRTILTLQEQAALHGAEIRRGTRAVRVERGDDGVRVHVARAGAADPHAWDQVSTIEAGAVVVTAGPASAGLLGEVVTLPASRAVQDHRSQGTSTESHPRDQGPAFVHRVDAAAHGAARGSLGPDDGYPTDGVRGYHAPDGSLTVVSRTEDLDRVVLDEYVAAWLPGVTLSEQPVPVATRHDGPIVLDRLGRVVVGVGMGVHGVAFAPGTGHVLATLAEDALGFARLYDDPEAFDRAPFALTALVPTA</sequence>
<keyword evidence="4" id="KW-0560">Oxidoreductase</keyword>
<gene>
    <name evidence="6" type="ORF">Cch01nite_02720</name>
</gene>
<keyword evidence="7" id="KW-1185">Reference proteome</keyword>
<dbReference type="Proteomes" id="UP000632740">
    <property type="component" value="Unassembled WGS sequence"/>
</dbReference>
<organism evidence="6 7">
    <name type="scientific">Cellulomonas chitinilytica</name>
    <dbReference type="NCBI Taxonomy" id="398759"/>
    <lineage>
        <taxon>Bacteria</taxon>
        <taxon>Bacillati</taxon>
        <taxon>Actinomycetota</taxon>
        <taxon>Actinomycetes</taxon>
        <taxon>Micrococcales</taxon>
        <taxon>Cellulomonadaceae</taxon>
        <taxon>Cellulomonas</taxon>
    </lineage>
</organism>
<protein>
    <recommendedName>
        <fullName evidence="5">FAD dependent oxidoreductase domain-containing protein</fullName>
    </recommendedName>
</protein>
<comment type="cofactor">
    <cofactor evidence="1">
        <name>FAD</name>
        <dbReference type="ChEBI" id="CHEBI:57692"/>
    </cofactor>
</comment>
<dbReference type="RefSeq" id="WP_203747590.1">
    <property type="nucleotide sequence ID" value="NZ_BONK01000001.1"/>
</dbReference>
<dbReference type="SUPFAM" id="SSF51905">
    <property type="entry name" value="FAD/NAD(P)-binding domain"/>
    <property type="match status" value="1"/>
</dbReference>
<reference evidence="6" key="1">
    <citation type="submission" date="2021-01" db="EMBL/GenBank/DDBJ databases">
        <title>Whole genome shotgun sequence of Cellulomonas chitinilytica NBRC 110799.</title>
        <authorList>
            <person name="Komaki H."/>
            <person name="Tamura T."/>
        </authorList>
    </citation>
    <scope>NUCLEOTIDE SEQUENCE</scope>
    <source>
        <strain evidence="6">NBRC 110799</strain>
    </source>
</reference>
<evidence type="ECO:0000256" key="3">
    <source>
        <dbReference type="ARBA" id="ARBA00022827"/>
    </source>
</evidence>
<dbReference type="PANTHER" id="PTHR10961">
    <property type="entry name" value="PEROXISOMAL SARCOSINE OXIDASE"/>
    <property type="match status" value="1"/>
</dbReference>
<dbReference type="Pfam" id="PF01266">
    <property type="entry name" value="DAO"/>
    <property type="match status" value="1"/>
</dbReference>